<organism evidence="1 2">
    <name type="scientific">Candidatus Roizmanbacteria bacterium GW2011_GWC2_37_13</name>
    <dbReference type="NCBI Taxonomy" id="1618486"/>
    <lineage>
        <taxon>Bacteria</taxon>
        <taxon>Candidatus Roizmaniibacteriota</taxon>
    </lineage>
</organism>
<evidence type="ECO:0000313" key="2">
    <source>
        <dbReference type="Proteomes" id="UP000034917"/>
    </source>
</evidence>
<gene>
    <name evidence="1" type="ORF">US40_C0021G0003</name>
</gene>
<proteinExistence type="predicted"/>
<protein>
    <submittedName>
        <fullName evidence="1">Uncharacterized protein</fullName>
    </submittedName>
</protein>
<evidence type="ECO:0000313" key="1">
    <source>
        <dbReference type="EMBL" id="KKQ23949.1"/>
    </source>
</evidence>
<dbReference type="EMBL" id="LBSV01000021">
    <property type="protein sequence ID" value="KKQ23949.1"/>
    <property type="molecule type" value="Genomic_DNA"/>
</dbReference>
<reference evidence="1 2" key="1">
    <citation type="journal article" date="2015" name="Nature">
        <title>rRNA introns, odd ribosomes, and small enigmatic genomes across a large radiation of phyla.</title>
        <authorList>
            <person name="Brown C.T."/>
            <person name="Hug L.A."/>
            <person name="Thomas B.C."/>
            <person name="Sharon I."/>
            <person name="Castelle C.J."/>
            <person name="Singh A."/>
            <person name="Wilkins M.J."/>
            <person name="Williams K.H."/>
            <person name="Banfield J.F."/>
        </authorList>
    </citation>
    <scope>NUCLEOTIDE SEQUENCE [LARGE SCALE GENOMIC DNA]</scope>
</reference>
<sequence>MSKAQQFKLNVNLSDRLANYLITQPDILKKYSGCSYIVFSYKNEELGKTVVRAQETSNPDNPWILTPIYN</sequence>
<name>A0A0G0IIB4_9BACT</name>
<dbReference type="Proteomes" id="UP000034917">
    <property type="component" value="Unassembled WGS sequence"/>
</dbReference>
<dbReference type="AlphaFoldDB" id="A0A0G0IIB4"/>
<comment type="caution">
    <text evidence="1">The sequence shown here is derived from an EMBL/GenBank/DDBJ whole genome shotgun (WGS) entry which is preliminary data.</text>
</comment>
<accession>A0A0G0IIB4</accession>